<organism evidence="1 2">
    <name type="scientific">Dreissena polymorpha</name>
    <name type="common">Zebra mussel</name>
    <name type="synonym">Mytilus polymorpha</name>
    <dbReference type="NCBI Taxonomy" id="45954"/>
    <lineage>
        <taxon>Eukaryota</taxon>
        <taxon>Metazoa</taxon>
        <taxon>Spiralia</taxon>
        <taxon>Lophotrochozoa</taxon>
        <taxon>Mollusca</taxon>
        <taxon>Bivalvia</taxon>
        <taxon>Autobranchia</taxon>
        <taxon>Heteroconchia</taxon>
        <taxon>Euheterodonta</taxon>
        <taxon>Imparidentia</taxon>
        <taxon>Neoheterodontei</taxon>
        <taxon>Myida</taxon>
        <taxon>Dreissenoidea</taxon>
        <taxon>Dreissenidae</taxon>
        <taxon>Dreissena</taxon>
    </lineage>
</organism>
<evidence type="ECO:0000313" key="2">
    <source>
        <dbReference type="Proteomes" id="UP000828390"/>
    </source>
</evidence>
<evidence type="ECO:0000313" key="1">
    <source>
        <dbReference type="EMBL" id="KAH3890665.1"/>
    </source>
</evidence>
<reference evidence="1" key="2">
    <citation type="submission" date="2020-11" db="EMBL/GenBank/DDBJ databases">
        <authorList>
            <person name="McCartney M.A."/>
            <person name="Auch B."/>
            <person name="Kono T."/>
            <person name="Mallez S."/>
            <person name="Becker A."/>
            <person name="Gohl D.M."/>
            <person name="Silverstein K.A.T."/>
            <person name="Koren S."/>
            <person name="Bechman K.B."/>
            <person name="Herman A."/>
            <person name="Abrahante J.E."/>
            <person name="Garbe J."/>
        </authorList>
    </citation>
    <scope>NUCLEOTIDE SEQUENCE</scope>
    <source>
        <strain evidence="1">Duluth1</strain>
        <tissue evidence="1">Whole animal</tissue>
    </source>
</reference>
<sequence length="66" mass="7560">MPYASVQFTLARAKQMLHHGWHCVQFIDPSGWEQGKQAATVNTNAFIKRTTLCRTIDCAITYQKDM</sequence>
<keyword evidence="2" id="KW-1185">Reference proteome</keyword>
<protein>
    <submittedName>
        <fullName evidence="1">Uncharacterized protein</fullName>
    </submittedName>
</protein>
<gene>
    <name evidence="1" type="ORF">DPMN_014750</name>
</gene>
<dbReference type="Proteomes" id="UP000828390">
    <property type="component" value="Unassembled WGS sequence"/>
</dbReference>
<comment type="caution">
    <text evidence="1">The sequence shown here is derived from an EMBL/GenBank/DDBJ whole genome shotgun (WGS) entry which is preliminary data.</text>
</comment>
<name>A0A9D4NA91_DREPO</name>
<dbReference type="AlphaFoldDB" id="A0A9D4NA91"/>
<proteinExistence type="predicted"/>
<dbReference type="EMBL" id="JAIWYP010000001">
    <property type="protein sequence ID" value="KAH3890665.1"/>
    <property type="molecule type" value="Genomic_DNA"/>
</dbReference>
<reference evidence="1" key="1">
    <citation type="journal article" date="2019" name="bioRxiv">
        <title>The Genome of the Zebra Mussel, Dreissena polymorpha: A Resource for Invasive Species Research.</title>
        <authorList>
            <person name="McCartney M.A."/>
            <person name="Auch B."/>
            <person name="Kono T."/>
            <person name="Mallez S."/>
            <person name="Zhang Y."/>
            <person name="Obille A."/>
            <person name="Becker A."/>
            <person name="Abrahante J.E."/>
            <person name="Garbe J."/>
            <person name="Badalamenti J.P."/>
            <person name="Herman A."/>
            <person name="Mangelson H."/>
            <person name="Liachko I."/>
            <person name="Sullivan S."/>
            <person name="Sone E.D."/>
            <person name="Koren S."/>
            <person name="Silverstein K.A.T."/>
            <person name="Beckman K.B."/>
            <person name="Gohl D.M."/>
        </authorList>
    </citation>
    <scope>NUCLEOTIDE SEQUENCE</scope>
    <source>
        <strain evidence="1">Duluth1</strain>
        <tissue evidence="1">Whole animal</tissue>
    </source>
</reference>
<accession>A0A9D4NA91</accession>